<feature type="domain" description="DUF4190" evidence="2">
    <location>
        <begin position="78"/>
        <end position="137"/>
    </location>
</feature>
<keyword evidence="1" id="KW-1133">Transmembrane helix</keyword>
<feature type="transmembrane region" description="Helical" evidence="1">
    <location>
        <begin position="81"/>
        <end position="106"/>
    </location>
</feature>
<evidence type="ECO:0000313" key="3">
    <source>
        <dbReference type="EMBL" id="SFP59565.1"/>
    </source>
</evidence>
<dbReference type="EMBL" id="FOVH01000015">
    <property type="protein sequence ID" value="SFP59565.1"/>
    <property type="molecule type" value="Genomic_DNA"/>
</dbReference>
<evidence type="ECO:0000259" key="2">
    <source>
        <dbReference type="Pfam" id="PF13828"/>
    </source>
</evidence>
<keyword evidence="1" id="KW-0472">Membrane</keyword>
<dbReference type="Proteomes" id="UP000183413">
    <property type="component" value="Unassembled WGS sequence"/>
</dbReference>
<sequence>MVGRLEPRQEAALGGDPDATRDYAAVLEGERRFAEAEWWYREAASREARPRSEGYGPVWPPSFIHGIPGAWTSHNHAAIRALVLGLFGPITCGVTSIPAILLGHVAWARVRRSGQPGIGLAIAGAALGWMMVVVWGLVIPQLV</sequence>
<accession>A0A1I5RM03</accession>
<reference evidence="3 4" key="1">
    <citation type="submission" date="2016-10" db="EMBL/GenBank/DDBJ databases">
        <authorList>
            <person name="de Groot N.N."/>
        </authorList>
    </citation>
    <scope>NUCLEOTIDE SEQUENCE [LARGE SCALE GENOMIC DNA]</scope>
    <source>
        <strain evidence="3 4">DSM 43067</strain>
    </source>
</reference>
<feature type="transmembrane region" description="Helical" evidence="1">
    <location>
        <begin position="118"/>
        <end position="138"/>
    </location>
</feature>
<proteinExistence type="predicted"/>
<evidence type="ECO:0000313" key="4">
    <source>
        <dbReference type="Proteomes" id="UP000183413"/>
    </source>
</evidence>
<dbReference type="Pfam" id="PF13828">
    <property type="entry name" value="DUF4190"/>
    <property type="match status" value="1"/>
</dbReference>
<name>A0A1I5RM03_9ACTN</name>
<dbReference type="AlphaFoldDB" id="A0A1I5RM03"/>
<evidence type="ECO:0000256" key="1">
    <source>
        <dbReference type="SAM" id="Phobius"/>
    </source>
</evidence>
<dbReference type="InParanoid" id="A0A1I5RM03"/>
<organism evidence="3 4">
    <name type="scientific">Actinomadura madurae</name>
    <dbReference type="NCBI Taxonomy" id="1993"/>
    <lineage>
        <taxon>Bacteria</taxon>
        <taxon>Bacillati</taxon>
        <taxon>Actinomycetota</taxon>
        <taxon>Actinomycetes</taxon>
        <taxon>Streptosporangiales</taxon>
        <taxon>Thermomonosporaceae</taxon>
        <taxon>Actinomadura</taxon>
    </lineage>
</organism>
<dbReference type="InterPro" id="IPR025241">
    <property type="entry name" value="DUF4190"/>
</dbReference>
<keyword evidence="1" id="KW-0812">Transmembrane</keyword>
<dbReference type="STRING" id="1993.SAMN04489713_115171"/>
<keyword evidence="4" id="KW-1185">Reference proteome</keyword>
<protein>
    <recommendedName>
        <fullName evidence="2">DUF4190 domain-containing protein</fullName>
    </recommendedName>
</protein>
<gene>
    <name evidence="3" type="ORF">SAMN04489713_115171</name>
</gene>